<reference evidence="8 9" key="1">
    <citation type="journal article" date="2024" name="BMC Genomics">
        <title>De novo assembly and annotation of Popillia japonica's genome with initial clues to its potential as an invasive pest.</title>
        <authorList>
            <person name="Cucini C."/>
            <person name="Boschi S."/>
            <person name="Funari R."/>
            <person name="Cardaioli E."/>
            <person name="Iannotti N."/>
            <person name="Marturano G."/>
            <person name="Paoli F."/>
            <person name="Bruttini M."/>
            <person name="Carapelli A."/>
            <person name="Frati F."/>
            <person name="Nardi F."/>
        </authorList>
    </citation>
    <scope>NUCLEOTIDE SEQUENCE [LARGE SCALE GENOMIC DNA]</scope>
    <source>
        <strain evidence="8">DMR45628</strain>
    </source>
</reference>
<evidence type="ECO:0000259" key="7">
    <source>
        <dbReference type="Pfam" id="PF13873"/>
    </source>
</evidence>
<feature type="region of interest" description="Disordered" evidence="6">
    <location>
        <begin position="286"/>
        <end position="359"/>
    </location>
</feature>
<keyword evidence="8" id="KW-0238">DNA-binding</keyword>
<evidence type="ECO:0000256" key="4">
    <source>
        <dbReference type="ARBA" id="ARBA00023163"/>
    </source>
</evidence>
<dbReference type="Pfam" id="PF13873">
    <property type="entry name" value="Myb_DNA-bind_5"/>
    <property type="match status" value="1"/>
</dbReference>
<evidence type="ECO:0000256" key="5">
    <source>
        <dbReference type="ARBA" id="ARBA00025466"/>
    </source>
</evidence>
<feature type="compositionally biased region" description="Polar residues" evidence="6">
    <location>
        <begin position="313"/>
        <end position="340"/>
    </location>
</feature>
<feature type="domain" description="Myb/SANT-like DNA-binding" evidence="7">
    <location>
        <begin position="15"/>
        <end position="83"/>
    </location>
</feature>
<dbReference type="GO" id="GO:0005634">
    <property type="term" value="C:nucleus"/>
    <property type="evidence" value="ECO:0007669"/>
    <property type="project" value="TreeGrafter"/>
</dbReference>
<comment type="function">
    <text evidence="5">Involved in transvection phenomena (= synapsis-dependent gene expression), where the synaptic pairing of chromosomes carrying genes with which zeste interacts influences the expression of these genes. Zeste binds to DNA and stimulates transcription from a nearby promoter.</text>
</comment>
<comment type="subunit">
    <text evidence="1">Self-associates forming complexes of several hundred monomers.</text>
</comment>
<sequence length="359" mass="39381">MSIEGAVKKRSTKISQQQQLFIEEMRGNEMLRNNKFDPSHPNGIPDAWKSLAQKLNSSGGPIKSVEAWKKVFADWKCQVKKKARDIKLEIQRTGGGPPSKQLSQLEEQLIDVIGNYVVYGESNIQEAGLIINLNESAVDSNANHENMATLNILEGTSKTAINENVPEVVVETSVTQPISSVTKRKANVNFSFGTFGKVSGQASPIPRARRLAVIASHKCFNAFSFPIDEGPNVVSDAVDAFVSTSEGLEYLRMDIVSMTVLKTSGNTTNLKTHLKQKHSFVLQHLTEEEKEAGEPKKRKGPSHPESRMDLETARTSSALPQSGENLIASQESDSTSTMTVSEYEAEPSTSTEIISSLFK</sequence>
<gene>
    <name evidence="8" type="ORF">QE152_g26923</name>
</gene>
<protein>
    <recommendedName>
        <fullName evidence="2">Regulatory protein zeste</fullName>
    </recommendedName>
</protein>
<keyword evidence="3" id="KW-0805">Transcription regulation</keyword>
<evidence type="ECO:0000256" key="1">
    <source>
        <dbReference type="ARBA" id="ARBA00011764"/>
    </source>
</evidence>
<evidence type="ECO:0000256" key="3">
    <source>
        <dbReference type="ARBA" id="ARBA00023015"/>
    </source>
</evidence>
<comment type="caution">
    <text evidence="8">The sequence shown here is derived from an EMBL/GenBank/DDBJ whole genome shotgun (WGS) entry which is preliminary data.</text>
</comment>
<accession>A0AAW1JXA3</accession>
<keyword evidence="9" id="KW-1185">Reference proteome</keyword>
<dbReference type="AlphaFoldDB" id="A0AAW1JXA3"/>
<dbReference type="GO" id="GO:0003677">
    <property type="term" value="F:DNA binding"/>
    <property type="evidence" value="ECO:0007669"/>
    <property type="project" value="UniProtKB-KW"/>
</dbReference>
<organism evidence="8 9">
    <name type="scientific">Popillia japonica</name>
    <name type="common">Japanese beetle</name>
    <dbReference type="NCBI Taxonomy" id="7064"/>
    <lineage>
        <taxon>Eukaryota</taxon>
        <taxon>Metazoa</taxon>
        <taxon>Ecdysozoa</taxon>
        <taxon>Arthropoda</taxon>
        <taxon>Hexapoda</taxon>
        <taxon>Insecta</taxon>
        <taxon>Pterygota</taxon>
        <taxon>Neoptera</taxon>
        <taxon>Endopterygota</taxon>
        <taxon>Coleoptera</taxon>
        <taxon>Polyphaga</taxon>
        <taxon>Scarabaeiformia</taxon>
        <taxon>Scarabaeidae</taxon>
        <taxon>Rutelinae</taxon>
        <taxon>Popillia</taxon>
    </lineage>
</organism>
<name>A0AAW1JXA3_POPJA</name>
<evidence type="ECO:0000313" key="9">
    <source>
        <dbReference type="Proteomes" id="UP001458880"/>
    </source>
</evidence>
<evidence type="ECO:0000313" key="8">
    <source>
        <dbReference type="EMBL" id="KAK9708926.1"/>
    </source>
</evidence>
<feature type="compositionally biased region" description="Basic and acidic residues" evidence="6">
    <location>
        <begin position="302"/>
        <end position="312"/>
    </location>
</feature>
<dbReference type="PANTHER" id="PTHR23098:SF16">
    <property type="entry name" value="REGULATORY PROTEIN ZESTE"/>
    <property type="match status" value="1"/>
</dbReference>
<keyword evidence="4" id="KW-0804">Transcription</keyword>
<dbReference type="Proteomes" id="UP001458880">
    <property type="component" value="Unassembled WGS sequence"/>
</dbReference>
<feature type="compositionally biased region" description="Polar residues" evidence="6">
    <location>
        <begin position="347"/>
        <end position="359"/>
    </location>
</feature>
<dbReference type="EMBL" id="JASPKY010000319">
    <property type="protein sequence ID" value="KAK9708926.1"/>
    <property type="molecule type" value="Genomic_DNA"/>
</dbReference>
<evidence type="ECO:0000256" key="6">
    <source>
        <dbReference type="SAM" id="MobiDB-lite"/>
    </source>
</evidence>
<dbReference type="InterPro" id="IPR028002">
    <property type="entry name" value="Myb_DNA-bind_5"/>
</dbReference>
<evidence type="ECO:0000256" key="2">
    <source>
        <dbReference type="ARBA" id="ARBA00016807"/>
    </source>
</evidence>
<proteinExistence type="predicted"/>
<dbReference type="PANTHER" id="PTHR23098">
    <property type="entry name" value="AGAP001331-PA-RELATED"/>
    <property type="match status" value="1"/>
</dbReference>